<name>A0AAD0URJ3_9LEPT</name>
<dbReference type="InterPro" id="IPR013785">
    <property type="entry name" value="Aldolase_TIM"/>
</dbReference>
<evidence type="ECO:0000256" key="9">
    <source>
        <dbReference type="ARBA" id="ARBA00023150"/>
    </source>
</evidence>
<dbReference type="Proteomes" id="UP000276407">
    <property type="component" value="Chromosome 1"/>
</dbReference>
<dbReference type="InterPro" id="IPR010505">
    <property type="entry name" value="MoaA_twitch"/>
</dbReference>
<evidence type="ECO:0000313" key="13">
    <source>
        <dbReference type="Proteomes" id="UP000276407"/>
    </source>
</evidence>
<dbReference type="InterPro" id="IPR050105">
    <property type="entry name" value="MoCo_biosynth_MoaA/MoaC"/>
</dbReference>
<evidence type="ECO:0000256" key="3">
    <source>
        <dbReference type="ARBA" id="ARBA00022691"/>
    </source>
</evidence>
<dbReference type="GO" id="GO:0061799">
    <property type="term" value="F:cyclic pyranopterin monophosphate synthase activity"/>
    <property type="evidence" value="ECO:0007669"/>
    <property type="project" value="TreeGrafter"/>
</dbReference>
<dbReference type="GO" id="GO:0061798">
    <property type="term" value="F:GTP 3',8'-cyclase activity"/>
    <property type="evidence" value="ECO:0007669"/>
    <property type="project" value="TreeGrafter"/>
</dbReference>
<dbReference type="SFLD" id="SFLDS00029">
    <property type="entry name" value="Radical_SAM"/>
    <property type="match status" value="1"/>
</dbReference>
<evidence type="ECO:0000256" key="6">
    <source>
        <dbReference type="ARBA" id="ARBA00023004"/>
    </source>
</evidence>
<keyword evidence="2" id="KW-0004">4Fe-4S</keyword>
<evidence type="ECO:0000256" key="5">
    <source>
        <dbReference type="ARBA" id="ARBA00022741"/>
    </source>
</evidence>
<proteinExistence type="predicted"/>
<dbReference type="GO" id="GO:0006777">
    <property type="term" value="P:Mo-molybdopterin cofactor biosynthetic process"/>
    <property type="evidence" value="ECO:0007669"/>
    <property type="project" value="UniProtKB-KW"/>
</dbReference>
<dbReference type="CDD" id="cd01335">
    <property type="entry name" value="Radical_SAM"/>
    <property type="match status" value="1"/>
</dbReference>
<dbReference type="SFLD" id="SFLDG01067">
    <property type="entry name" value="SPASM/twitch_domain_containing"/>
    <property type="match status" value="1"/>
</dbReference>
<evidence type="ECO:0000259" key="11">
    <source>
        <dbReference type="PROSITE" id="PS51918"/>
    </source>
</evidence>
<dbReference type="InterPro" id="IPR007197">
    <property type="entry name" value="rSAM"/>
</dbReference>
<dbReference type="SMART" id="SM00729">
    <property type="entry name" value="Elp3"/>
    <property type="match status" value="1"/>
</dbReference>
<dbReference type="GO" id="GO:0005525">
    <property type="term" value="F:GTP binding"/>
    <property type="evidence" value="ECO:0007669"/>
    <property type="project" value="UniProtKB-KW"/>
</dbReference>
<dbReference type="PANTHER" id="PTHR22960">
    <property type="entry name" value="MOLYBDOPTERIN COFACTOR SYNTHESIS PROTEIN A"/>
    <property type="match status" value="1"/>
</dbReference>
<dbReference type="InterPro" id="IPR058240">
    <property type="entry name" value="rSAM_sf"/>
</dbReference>
<evidence type="ECO:0000256" key="1">
    <source>
        <dbReference type="ARBA" id="ARBA00001966"/>
    </source>
</evidence>
<protein>
    <submittedName>
        <fullName evidence="12">Radical SAM protein</fullName>
    </submittedName>
</protein>
<dbReference type="GO" id="GO:0046872">
    <property type="term" value="F:metal ion binding"/>
    <property type="evidence" value="ECO:0007669"/>
    <property type="project" value="UniProtKB-KW"/>
</dbReference>
<evidence type="ECO:0000256" key="10">
    <source>
        <dbReference type="ARBA" id="ARBA00023239"/>
    </source>
</evidence>
<keyword evidence="8" id="KW-0342">GTP-binding</keyword>
<dbReference type="Gene3D" id="3.20.20.70">
    <property type="entry name" value="Aldolase class I"/>
    <property type="match status" value="1"/>
</dbReference>
<dbReference type="GO" id="GO:0051539">
    <property type="term" value="F:4 iron, 4 sulfur cluster binding"/>
    <property type="evidence" value="ECO:0007669"/>
    <property type="project" value="UniProtKB-KW"/>
</dbReference>
<dbReference type="EMBL" id="CP033614">
    <property type="protein sequence ID" value="AYV56204.1"/>
    <property type="molecule type" value="Genomic_DNA"/>
</dbReference>
<keyword evidence="7" id="KW-0411">Iron-sulfur</keyword>
<evidence type="ECO:0000313" key="12">
    <source>
        <dbReference type="EMBL" id="AYV56204.1"/>
    </source>
</evidence>
<dbReference type="Pfam" id="PF06463">
    <property type="entry name" value="Mob_synth_C"/>
    <property type="match status" value="1"/>
</dbReference>
<keyword evidence="9" id="KW-0501">Molybdenum cofactor biosynthesis</keyword>
<keyword evidence="6" id="KW-0408">Iron</keyword>
<dbReference type="SFLD" id="SFLDG01383">
    <property type="entry name" value="cyclic_pyranopterin_phosphate"/>
    <property type="match status" value="1"/>
</dbReference>
<reference evidence="12 13" key="1">
    <citation type="submission" date="2018-11" db="EMBL/GenBank/DDBJ databases">
        <title>Complete genome sequence of Leptospira kmetyi isolate LS 001/16 from soil sample associated with a leptospirosis patient in Kelantan.</title>
        <authorList>
            <person name="Muhammad Yusoff F."/>
            <person name="Muhammad Yusoff S."/>
            <person name="Ahmad M.N."/>
            <person name="Yusof N.Y."/>
            <person name="Aziah I."/>
        </authorList>
    </citation>
    <scope>NUCLEOTIDE SEQUENCE [LARGE SCALE GENOMIC DNA]</scope>
    <source>
        <strain evidence="12 13">LS 001/16</strain>
    </source>
</reference>
<feature type="domain" description="Radical SAM core" evidence="11">
    <location>
        <begin position="7"/>
        <end position="227"/>
    </location>
</feature>
<organism evidence="12 13">
    <name type="scientific">Leptospira kmetyi</name>
    <dbReference type="NCBI Taxonomy" id="408139"/>
    <lineage>
        <taxon>Bacteria</taxon>
        <taxon>Pseudomonadati</taxon>
        <taxon>Spirochaetota</taxon>
        <taxon>Spirochaetia</taxon>
        <taxon>Leptospirales</taxon>
        <taxon>Leptospiraceae</taxon>
        <taxon>Leptospira</taxon>
    </lineage>
</organism>
<keyword evidence="10" id="KW-0456">Lyase</keyword>
<dbReference type="InterPro" id="IPR040064">
    <property type="entry name" value="MoaA-like"/>
</dbReference>
<dbReference type="InterPro" id="IPR006638">
    <property type="entry name" value="Elp3/MiaA/NifB-like_rSAM"/>
</dbReference>
<dbReference type="Pfam" id="PF04055">
    <property type="entry name" value="Radical_SAM"/>
    <property type="match status" value="1"/>
</dbReference>
<keyword evidence="3" id="KW-0949">S-adenosyl-L-methionine</keyword>
<dbReference type="SFLD" id="SFLDG01386">
    <property type="entry name" value="main_SPASM_domain-containing"/>
    <property type="match status" value="1"/>
</dbReference>
<keyword evidence="4" id="KW-0479">Metal-binding</keyword>
<evidence type="ECO:0000256" key="2">
    <source>
        <dbReference type="ARBA" id="ARBA00022485"/>
    </source>
</evidence>
<evidence type="ECO:0000256" key="8">
    <source>
        <dbReference type="ARBA" id="ARBA00023134"/>
    </source>
</evidence>
<keyword evidence="5" id="KW-0547">Nucleotide-binding</keyword>
<dbReference type="SUPFAM" id="SSF102114">
    <property type="entry name" value="Radical SAM enzymes"/>
    <property type="match status" value="1"/>
</dbReference>
<evidence type="ECO:0000256" key="4">
    <source>
        <dbReference type="ARBA" id="ARBA00022723"/>
    </source>
</evidence>
<dbReference type="KEGG" id="lkm:EFP84_12255"/>
<sequence>MFMIRDGFGRSFKTLRISLLDRCNFACTYCVDRESTEFGLKRMDLLKTEEWVRLVEGLHSTLDLKKVRLTGGEPTLYPDLKILVKELKNLNIPEISITTNGSVLSKQVFELREAGLDSINISLDAVTQESFKTMSRRSALKQTLCGIEAAISSGLKVRINCTLVRGKNEDQIIPILEYSWEKGIVPRFLELMRMGYLQNSDTVPIFTQKEILERVENEYGSLTSQVRKESSTANYWNTKDGNSFGIIANESAPFCRDCDRLRLDSKGNLYGCLSSSTGFPLPKLMEQGIDMEQILTLALRQKQDLRFKGSDLTMMAIGG</sequence>
<dbReference type="PROSITE" id="PS51918">
    <property type="entry name" value="RADICAL_SAM"/>
    <property type="match status" value="1"/>
</dbReference>
<comment type="cofactor">
    <cofactor evidence="1">
        <name>[4Fe-4S] cluster</name>
        <dbReference type="ChEBI" id="CHEBI:49883"/>
    </cofactor>
</comment>
<accession>A0AAD0URJ3</accession>
<dbReference type="PANTHER" id="PTHR22960:SF0">
    <property type="entry name" value="MOLYBDENUM COFACTOR BIOSYNTHESIS PROTEIN 1"/>
    <property type="match status" value="1"/>
</dbReference>
<evidence type="ECO:0000256" key="7">
    <source>
        <dbReference type="ARBA" id="ARBA00023014"/>
    </source>
</evidence>
<gene>
    <name evidence="12" type="ORF">EFP84_12255</name>
</gene>
<dbReference type="AlphaFoldDB" id="A0AAD0URJ3"/>
<dbReference type="RefSeq" id="WP_100737047.1">
    <property type="nucleotide sequence ID" value="NZ_CP033614.1"/>
</dbReference>